<organism evidence="1 2">
    <name type="scientific">Branchiostoma belcheri</name>
    <name type="common">Amphioxus</name>
    <dbReference type="NCBI Taxonomy" id="7741"/>
    <lineage>
        <taxon>Eukaryota</taxon>
        <taxon>Metazoa</taxon>
        <taxon>Chordata</taxon>
        <taxon>Cephalochordata</taxon>
        <taxon>Leptocardii</taxon>
        <taxon>Amphioxiformes</taxon>
        <taxon>Branchiostomatidae</taxon>
        <taxon>Branchiostoma</taxon>
    </lineage>
</organism>
<dbReference type="OrthoDB" id="10049755at2759"/>
<evidence type="ECO:0000313" key="1">
    <source>
        <dbReference type="Proteomes" id="UP000515135"/>
    </source>
</evidence>
<dbReference type="Proteomes" id="UP000515135">
    <property type="component" value="Unplaced"/>
</dbReference>
<reference evidence="2" key="1">
    <citation type="submission" date="2025-08" db="UniProtKB">
        <authorList>
            <consortium name="RefSeq"/>
        </authorList>
    </citation>
    <scope>IDENTIFICATION</scope>
    <source>
        <tissue evidence="2">Gonad</tissue>
    </source>
</reference>
<dbReference type="GeneID" id="109478502"/>
<evidence type="ECO:0000313" key="2">
    <source>
        <dbReference type="RefSeq" id="XP_019635641.1"/>
    </source>
</evidence>
<proteinExistence type="predicted"/>
<keyword evidence="1" id="KW-1185">Reference proteome</keyword>
<sequence>MLQVLSILQAAKGMKWNQQVEDGMKKIIEDEEGGMDPEKEAETVRDEIAVAYKRILMLNPSDEMQLKDDFRRVLGSEEAEDIFDEAEKIMWQELQEQARIDKELSLKTSQKKAFDQLVKDVKHGKDPSQEGERVVKKLKEDAAKILTLSPQEQEEEKYKFYAEYGEETGEKVFQAIKAINEAEVEKAAASTHEEVQGPATAAR</sequence>
<name>A0A6P5A1G7_BRABE</name>
<dbReference type="AlphaFoldDB" id="A0A6P5A1G7"/>
<accession>A0A6P5A1G7</accession>
<dbReference type="RefSeq" id="XP_019635641.1">
    <property type="nucleotide sequence ID" value="XM_019780082.1"/>
</dbReference>
<protein>
    <submittedName>
        <fullName evidence="2">Stress response protein NST1-like isoform X2</fullName>
    </submittedName>
</protein>
<gene>
    <name evidence="2" type="primary">LOC109478502</name>
</gene>